<proteinExistence type="predicted"/>
<feature type="transmembrane region" description="Helical" evidence="6">
    <location>
        <begin position="432"/>
        <end position="458"/>
    </location>
</feature>
<feature type="transmembrane region" description="Helical" evidence="6">
    <location>
        <begin position="67"/>
        <end position="87"/>
    </location>
</feature>
<evidence type="ECO:0000256" key="4">
    <source>
        <dbReference type="ARBA" id="ARBA00022989"/>
    </source>
</evidence>
<feature type="transmembrane region" description="Helical" evidence="6">
    <location>
        <begin position="470"/>
        <end position="489"/>
    </location>
</feature>
<organism evidence="7 8">
    <name type="scientific">Mycena metata</name>
    <dbReference type="NCBI Taxonomy" id="1033252"/>
    <lineage>
        <taxon>Eukaryota</taxon>
        <taxon>Fungi</taxon>
        <taxon>Dikarya</taxon>
        <taxon>Basidiomycota</taxon>
        <taxon>Agaricomycotina</taxon>
        <taxon>Agaricomycetes</taxon>
        <taxon>Agaricomycetidae</taxon>
        <taxon>Agaricales</taxon>
        <taxon>Marasmiineae</taxon>
        <taxon>Mycenaceae</taxon>
        <taxon>Mycena</taxon>
    </lineage>
</organism>
<feature type="transmembrane region" description="Helical" evidence="6">
    <location>
        <begin position="386"/>
        <end position="411"/>
    </location>
</feature>
<keyword evidence="5 6" id="KW-0472">Membrane</keyword>
<dbReference type="EMBL" id="JARKIB010000161">
    <property type="protein sequence ID" value="KAJ7730165.1"/>
    <property type="molecule type" value="Genomic_DNA"/>
</dbReference>
<evidence type="ECO:0000256" key="6">
    <source>
        <dbReference type="SAM" id="Phobius"/>
    </source>
</evidence>
<dbReference type="AlphaFoldDB" id="A0AAD7MSL5"/>
<dbReference type="Gene3D" id="1.20.1740.10">
    <property type="entry name" value="Amino acid/polyamine transporter I"/>
    <property type="match status" value="1"/>
</dbReference>
<dbReference type="Pfam" id="PF13520">
    <property type="entry name" value="AA_permease_2"/>
    <property type="match status" value="1"/>
</dbReference>
<evidence type="ECO:0000256" key="1">
    <source>
        <dbReference type="ARBA" id="ARBA00004141"/>
    </source>
</evidence>
<dbReference type="GO" id="GO:0022857">
    <property type="term" value="F:transmembrane transporter activity"/>
    <property type="evidence" value="ECO:0007669"/>
    <property type="project" value="InterPro"/>
</dbReference>
<keyword evidence="4 6" id="KW-1133">Transmembrane helix</keyword>
<reference evidence="7" key="1">
    <citation type="submission" date="2023-03" db="EMBL/GenBank/DDBJ databases">
        <title>Massive genome expansion in bonnet fungi (Mycena s.s.) driven by repeated elements and novel gene families across ecological guilds.</title>
        <authorList>
            <consortium name="Lawrence Berkeley National Laboratory"/>
            <person name="Harder C.B."/>
            <person name="Miyauchi S."/>
            <person name="Viragh M."/>
            <person name="Kuo A."/>
            <person name="Thoen E."/>
            <person name="Andreopoulos B."/>
            <person name="Lu D."/>
            <person name="Skrede I."/>
            <person name="Drula E."/>
            <person name="Henrissat B."/>
            <person name="Morin E."/>
            <person name="Kohler A."/>
            <person name="Barry K."/>
            <person name="LaButti K."/>
            <person name="Morin E."/>
            <person name="Salamov A."/>
            <person name="Lipzen A."/>
            <person name="Mereny Z."/>
            <person name="Hegedus B."/>
            <person name="Baldrian P."/>
            <person name="Stursova M."/>
            <person name="Weitz H."/>
            <person name="Taylor A."/>
            <person name="Grigoriev I.V."/>
            <person name="Nagy L.G."/>
            <person name="Martin F."/>
            <person name="Kauserud H."/>
        </authorList>
    </citation>
    <scope>NUCLEOTIDE SEQUENCE</scope>
    <source>
        <strain evidence="7">CBHHK182m</strain>
    </source>
</reference>
<keyword evidence="3 6" id="KW-0812">Transmembrane</keyword>
<comment type="caution">
    <text evidence="7">The sequence shown here is derived from an EMBL/GenBank/DDBJ whole genome shotgun (WGS) entry which is preliminary data.</text>
</comment>
<evidence type="ECO:0000256" key="2">
    <source>
        <dbReference type="ARBA" id="ARBA00022448"/>
    </source>
</evidence>
<dbReference type="PANTHER" id="PTHR45649">
    <property type="entry name" value="AMINO-ACID PERMEASE BAT1"/>
    <property type="match status" value="1"/>
</dbReference>
<keyword evidence="2" id="KW-0813">Transport</keyword>
<evidence type="ECO:0000256" key="3">
    <source>
        <dbReference type="ARBA" id="ARBA00022692"/>
    </source>
</evidence>
<feature type="transmembrane region" description="Helical" evidence="6">
    <location>
        <begin position="38"/>
        <end position="61"/>
    </location>
</feature>
<feature type="transmembrane region" description="Helical" evidence="6">
    <location>
        <begin position="233"/>
        <end position="254"/>
    </location>
</feature>
<evidence type="ECO:0000256" key="5">
    <source>
        <dbReference type="ARBA" id="ARBA00023136"/>
    </source>
</evidence>
<gene>
    <name evidence="7" type="ORF">B0H16DRAFT_1585619</name>
</gene>
<dbReference type="GO" id="GO:0016020">
    <property type="term" value="C:membrane"/>
    <property type="evidence" value="ECO:0007669"/>
    <property type="project" value="UniProtKB-SubCell"/>
</dbReference>
<sequence length="527" mass="56467">MVKTEMKGLDPEVTSDNALLASLGYKQELKRAFTPIELFGFGFSVSAIAPSVASVLVYSLPNGGSSAMIWGWAVSTVFLMFIAMAMAELGSSAPTSGGLYYWTYKFASPRFRNVLCWMVGYTNTISYITGVAGVDWSCATLIMAGVTIGSDGRFIPTVHQTFGVYCAVLASHGLVASCATKVIARLQYLFITINIALILVLVIGLPIATPGDLKNDAKYTFGNFTNLTPWPNGYAFILSFLAPLWTIGGFDVGVHISEEALNANVAVPWAIMSVTAIGCTLGFAVQIAVAFCMGPDTVSILSSPIQQPFATILLNSFGKHGMLAIWSFIFIALYMAGVSLLTSSSRQTFAFSRDGALPFSRFLYKINSFTGTPVRCVWFSTTCAGLLGLITFAGPAAAGALFTLGVIGQYVANSIPITTRWLGGQPFKKGPFNLGAFSLPVAIVAVLWMWFMTIVLLFPSFPDPNAETMNYSVVVLFGVLFLALAYYYLPYYGGRHWFKGPVSTIDGGAGEGDSDLGEKSEGHGSTQ</sequence>
<feature type="transmembrane region" description="Helical" evidence="6">
    <location>
        <begin position="188"/>
        <end position="208"/>
    </location>
</feature>
<name>A0AAD7MSL5_9AGAR</name>
<feature type="transmembrane region" description="Helical" evidence="6">
    <location>
        <begin position="266"/>
        <end position="291"/>
    </location>
</feature>
<dbReference type="PIRSF" id="PIRSF006060">
    <property type="entry name" value="AA_transporter"/>
    <property type="match status" value="1"/>
</dbReference>
<evidence type="ECO:0000313" key="8">
    <source>
        <dbReference type="Proteomes" id="UP001215598"/>
    </source>
</evidence>
<protein>
    <submittedName>
        <fullName evidence="7">Amino acid/polyamine transporter I</fullName>
    </submittedName>
</protein>
<dbReference type="PANTHER" id="PTHR45649:SF6">
    <property type="entry name" value="GABA-SPECIFIC PERMEASE"/>
    <property type="match status" value="1"/>
</dbReference>
<comment type="subcellular location">
    <subcellularLocation>
        <location evidence="1">Membrane</location>
        <topology evidence="1">Multi-pass membrane protein</topology>
    </subcellularLocation>
</comment>
<feature type="transmembrane region" description="Helical" evidence="6">
    <location>
        <begin position="323"/>
        <end position="341"/>
    </location>
</feature>
<dbReference type="InterPro" id="IPR002293">
    <property type="entry name" value="AA/rel_permease1"/>
</dbReference>
<keyword evidence="8" id="KW-1185">Reference proteome</keyword>
<accession>A0AAD7MSL5</accession>
<dbReference type="Proteomes" id="UP001215598">
    <property type="component" value="Unassembled WGS sequence"/>
</dbReference>
<evidence type="ECO:0000313" key="7">
    <source>
        <dbReference type="EMBL" id="KAJ7730165.1"/>
    </source>
</evidence>